<accession>A0A4Y2UQP5</accession>
<sequence length="117" mass="13054">MRTGSLLLPSLLQRIAFRPIRLHQCGRLNISPSPSGSFQEQCLVARFTFLQQRLGFSVHCRLASLSAGELSILIKGICCVHACDVRQKDLSRLAFKFGTQAVLMVTQIHLGSRNFKI</sequence>
<dbReference type="Proteomes" id="UP000499080">
    <property type="component" value="Unassembled WGS sequence"/>
</dbReference>
<dbReference type="AlphaFoldDB" id="A0A4Y2UQP5"/>
<dbReference type="EMBL" id="BGPR01038214">
    <property type="protein sequence ID" value="GBO14016.1"/>
    <property type="molecule type" value="Genomic_DNA"/>
</dbReference>
<gene>
    <name evidence="1" type="ORF">AVEN_227686_1</name>
</gene>
<proteinExistence type="predicted"/>
<name>A0A4Y2UQP5_ARAVE</name>
<evidence type="ECO:0000313" key="2">
    <source>
        <dbReference type="Proteomes" id="UP000499080"/>
    </source>
</evidence>
<protein>
    <submittedName>
        <fullName evidence="1">Uncharacterized protein</fullName>
    </submittedName>
</protein>
<reference evidence="1 2" key="1">
    <citation type="journal article" date="2019" name="Sci. Rep.">
        <title>Orb-weaving spider Araneus ventricosus genome elucidates the spidroin gene catalogue.</title>
        <authorList>
            <person name="Kono N."/>
            <person name="Nakamura H."/>
            <person name="Ohtoshi R."/>
            <person name="Moran D.A.P."/>
            <person name="Shinohara A."/>
            <person name="Yoshida Y."/>
            <person name="Fujiwara M."/>
            <person name="Mori M."/>
            <person name="Tomita M."/>
            <person name="Arakawa K."/>
        </authorList>
    </citation>
    <scope>NUCLEOTIDE SEQUENCE [LARGE SCALE GENOMIC DNA]</scope>
</reference>
<evidence type="ECO:0000313" key="1">
    <source>
        <dbReference type="EMBL" id="GBO14016.1"/>
    </source>
</evidence>
<comment type="caution">
    <text evidence="1">The sequence shown here is derived from an EMBL/GenBank/DDBJ whole genome shotgun (WGS) entry which is preliminary data.</text>
</comment>
<organism evidence="1 2">
    <name type="scientific">Araneus ventricosus</name>
    <name type="common">Orbweaver spider</name>
    <name type="synonym">Epeira ventricosa</name>
    <dbReference type="NCBI Taxonomy" id="182803"/>
    <lineage>
        <taxon>Eukaryota</taxon>
        <taxon>Metazoa</taxon>
        <taxon>Ecdysozoa</taxon>
        <taxon>Arthropoda</taxon>
        <taxon>Chelicerata</taxon>
        <taxon>Arachnida</taxon>
        <taxon>Araneae</taxon>
        <taxon>Araneomorphae</taxon>
        <taxon>Entelegynae</taxon>
        <taxon>Araneoidea</taxon>
        <taxon>Araneidae</taxon>
        <taxon>Araneus</taxon>
    </lineage>
</organism>
<keyword evidence="2" id="KW-1185">Reference proteome</keyword>